<dbReference type="NCBIfam" id="NF005547">
    <property type="entry name" value="PRK07208.1-3"/>
    <property type="match status" value="1"/>
</dbReference>
<dbReference type="Proteomes" id="UP000248168">
    <property type="component" value="Unassembled WGS sequence"/>
</dbReference>
<dbReference type="SUPFAM" id="SSF51971">
    <property type="entry name" value="Nucleotide-binding domain"/>
    <property type="match status" value="1"/>
</dbReference>
<sequence>MSKESSVIIGAGPAGLTTAYELGKRGMTSTVLEASDQVGGISKTVNYRGYRFDIGGHRFFSKVPLINELWHEILGEEFLLRPRISRIYYNQHFFDYPLKPMNALAGLGPLESFLIGLSYIKAKFFHIQDEKTFEQWVSNRFGYRLYNIFFKTYTEKVWGIPCHEISADWAAQRIKNLSLKQAVRNALFGAKQGMDGSTLTSLIEQFHYPRFGPGLMWERCRGLIETQGSQTIQGVHVERVRHRHGQVDCVQGRGAAGESLEYAGQHFVSTMPLRELVQALDPLPPDDVLKAAQSLRYRDYLTVVLVIDREAVFPDNWLYVHSPEVKLGRIQNYKNWSPYMVPDPSRTSLGLEYFLWDTDDMWTWSDERLIELGIRECAQIGLIDPREVKDGTVVRMEKAYPVYDQTYQDSVATIRGYLETFSNLQTIGRNGLHRYNNQDHSMLTGVYAAGNILGDKRDVWSVNTEKEYHEEGQTSQPNAGDRLVPARVSVSVDETIAAAEDAMIEVAFAKIDPVALGIAVGAVSGIGIFMASAGLLLKGGPAPGPTLSLLGNYLFGFEVTWLGAFIGMGEAGLVGFAVGALAAGLRNWTLVGYAQFVRRRAERDDRRHLLDKM</sequence>
<feature type="transmembrane region" description="Helical" evidence="1">
    <location>
        <begin position="549"/>
        <end position="568"/>
    </location>
</feature>
<dbReference type="PANTHER" id="PTHR21197:SF0">
    <property type="entry name" value="UDP-GALACTOPYRANOSE MUTASE"/>
    <property type="match status" value="1"/>
</dbReference>
<dbReference type="NCBIfam" id="NF005548">
    <property type="entry name" value="PRK07208.1-4"/>
    <property type="match status" value="1"/>
</dbReference>
<feature type="transmembrane region" description="Helical" evidence="1">
    <location>
        <begin position="514"/>
        <end position="537"/>
    </location>
</feature>
<dbReference type="NCBIfam" id="NF005545">
    <property type="entry name" value="PRK07208.1-1"/>
    <property type="match status" value="1"/>
</dbReference>
<evidence type="ECO:0000259" key="2">
    <source>
        <dbReference type="Pfam" id="PF01593"/>
    </source>
</evidence>
<reference evidence="4" key="1">
    <citation type="submission" date="2018-04" db="EMBL/GenBank/DDBJ databases">
        <authorList>
            <person name="Lucker S."/>
            <person name="Sakoula D."/>
        </authorList>
    </citation>
    <scope>NUCLEOTIDE SEQUENCE [LARGE SCALE GENOMIC DNA]</scope>
</reference>
<evidence type="ECO:0000313" key="4">
    <source>
        <dbReference type="Proteomes" id="UP000248168"/>
    </source>
</evidence>
<dbReference type="GO" id="GO:0005829">
    <property type="term" value="C:cytosol"/>
    <property type="evidence" value="ECO:0007669"/>
    <property type="project" value="TreeGrafter"/>
</dbReference>
<dbReference type="PRINTS" id="PR00419">
    <property type="entry name" value="ADXRDTASE"/>
</dbReference>
<dbReference type="OrthoDB" id="9772594at2"/>
<gene>
    <name evidence="3" type="ORF">NITLEN_10748</name>
</gene>
<dbReference type="AlphaFoldDB" id="A0A330L438"/>
<feature type="domain" description="Amine oxidase" evidence="2">
    <location>
        <begin position="14"/>
        <end position="392"/>
    </location>
</feature>
<accession>A0A330L438</accession>
<keyword evidence="4" id="KW-1185">Reference proteome</keyword>
<feature type="transmembrane region" description="Helical" evidence="1">
    <location>
        <begin position="574"/>
        <end position="597"/>
    </location>
</feature>
<dbReference type="Pfam" id="PF01593">
    <property type="entry name" value="Amino_oxidase"/>
    <property type="match status" value="1"/>
</dbReference>
<dbReference type="GO" id="GO:0050660">
    <property type="term" value="F:flavin adenine dinucleotide binding"/>
    <property type="evidence" value="ECO:0007669"/>
    <property type="project" value="TreeGrafter"/>
</dbReference>
<dbReference type="NCBIfam" id="NF005546">
    <property type="entry name" value="PRK07208.1-2"/>
    <property type="match status" value="1"/>
</dbReference>
<proteinExistence type="predicted"/>
<evidence type="ECO:0000256" key="1">
    <source>
        <dbReference type="SAM" id="Phobius"/>
    </source>
</evidence>
<evidence type="ECO:0000313" key="3">
    <source>
        <dbReference type="EMBL" id="SPP63662.1"/>
    </source>
</evidence>
<dbReference type="GO" id="GO:0016491">
    <property type="term" value="F:oxidoreductase activity"/>
    <property type="evidence" value="ECO:0007669"/>
    <property type="project" value="InterPro"/>
</dbReference>
<name>A0A330L438_9BACT</name>
<dbReference type="RefSeq" id="WP_121988159.1">
    <property type="nucleotide sequence ID" value="NZ_OUNR01000001.1"/>
</dbReference>
<dbReference type="PANTHER" id="PTHR21197">
    <property type="entry name" value="UDP-GALACTOPYRANOSE MUTASE"/>
    <property type="match status" value="1"/>
</dbReference>
<keyword evidence="1" id="KW-0812">Transmembrane</keyword>
<keyword evidence="1" id="KW-1133">Transmembrane helix</keyword>
<dbReference type="Gene3D" id="3.50.50.60">
    <property type="entry name" value="FAD/NAD(P)-binding domain"/>
    <property type="match status" value="1"/>
</dbReference>
<protein>
    <submittedName>
        <fullName evidence="3">Protoporphyrinogen oxidase</fullName>
    </submittedName>
</protein>
<dbReference type="InParanoid" id="A0A330L438"/>
<keyword evidence="1" id="KW-0472">Membrane</keyword>
<dbReference type="InterPro" id="IPR036188">
    <property type="entry name" value="FAD/NAD-bd_sf"/>
</dbReference>
<dbReference type="GO" id="GO:0008767">
    <property type="term" value="F:UDP-galactopyranose mutase activity"/>
    <property type="evidence" value="ECO:0007669"/>
    <property type="project" value="TreeGrafter"/>
</dbReference>
<dbReference type="InterPro" id="IPR002937">
    <property type="entry name" value="Amino_oxidase"/>
</dbReference>
<organism evidence="3 4">
    <name type="scientific">Nitrospira lenta</name>
    <dbReference type="NCBI Taxonomy" id="1436998"/>
    <lineage>
        <taxon>Bacteria</taxon>
        <taxon>Pseudomonadati</taxon>
        <taxon>Nitrospirota</taxon>
        <taxon>Nitrospiria</taxon>
        <taxon>Nitrospirales</taxon>
        <taxon>Nitrospiraceae</taxon>
        <taxon>Nitrospira</taxon>
    </lineage>
</organism>
<dbReference type="EMBL" id="OUNR01000001">
    <property type="protein sequence ID" value="SPP63662.1"/>
    <property type="molecule type" value="Genomic_DNA"/>
</dbReference>